<dbReference type="SUPFAM" id="SSF52047">
    <property type="entry name" value="RNI-like"/>
    <property type="match status" value="1"/>
</dbReference>
<dbReference type="AlphaFoldDB" id="A0A9J5ZAF2"/>
<dbReference type="OrthoDB" id="1286602at2759"/>
<keyword evidence="2" id="KW-1185">Reference proteome</keyword>
<dbReference type="InterPro" id="IPR032675">
    <property type="entry name" value="LRR_dom_sf"/>
</dbReference>
<gene>
    <name evidence="1" type="ORF">H5410_019741</name>
</gene>
<dbReference type="Proteomes" id="UP000824120">
    <property type="component" value="Chromosome 4"/>
</dbReference>
<comment type="caution">
    <text evidence="1">The sequence shown here is derived from an EMBL/GenBank/DDBJ whole genome shotgun (WGS) entry which is preliminary data.</text>
</comment>
<dbReference type="Gene3D" id="3.80.10.10">
    <property type="entry name" value="Ribonuclease Inhibitor"/>
    <property type="match status" value="1"/>
</dbReference>
<sequence length="925" mass="105973">MELRFLRTFVLFGDSSLDEFYDKMSLNILMFESLAGSVFNEHESSMAKYNMVSLTDCLVDEMTSYLSLKNVGMVTEIEKMFEYLFTHLNDLPKYHSYLLLPLMSDYNILRQVFRHLGDFYPILIANKTTTQYIHPRYQFIVDRVKQFCFECWTFLIGEASQCSSIITSILLHIIPLELEVLCISTSKIIKESTSTQLEQFVKQILKASPRIIQNYLYLLQGRMEGVDYAPTQSNVMIEFLLIFLTDITKLFFHHDKLNDMLAHAGLLTRKISILLEESSENNIDEADFAAPDLLQEIERMKRDIRKKFLKASELSQHGFPMDDGFLFMNLLLKHLNDLLISNSYSVALIKKEIGMAKESLEFLRSSFGKVRQALDDSSGVVKDCWVRALDVAYEAEHVISSILVRDNALSHLIFSLPRVTDKIKLIVADVTSLQLKDNNGDDVLDTKSSIEPIESTSSSSIKVTVGHEEDEARIIGQLLDEHESELDMMKVMQLSYDHLPYLLKPLLLYFARSQKSIGTPVSTLMQLWVAEGSLIMVDHIPTGSIWMSEKIKVCYMHDVVHDFCSVKAEKEKFLKLINSGDPSHASDFLHRRLTIHTDDSQLHKKCVLLNSDKSSAGSKHLISLKVSGFPDDSRYICHTRHLRLTYNVKSIPLSWLNLQNLETLLISEQFSTIVLLPRLFKLSKLKHVSIDQSSFIEEDADQSRILEAENSKLTNLSHVDISYSQGTNDALAKFPNLQHLDCTIMVPKCPPTHGNWFPKFDVLNKLQSMLIGYHNAWDYYGYPIEYHFPTSLKELRLYAFPVTAALLSAIAALPQLGILAIMDSYFVDNKWDAKWEVDRETFPKLEELILAHCKELTEIPSGFWDIETLKSIRVLQRKHELGDSAIETKKQIVDFAGEDRLHVHISSTYLASGDEEEFYGPFKDH</sequence>
<organism evidence="1 2">
    <name type="scientific">Solanum commersonii</name>
    <name type="common">Commerson's wild potato</name>
    <name type="synonym">Commerson's nightshade</name>
    <dbReference type="NCBI Taxonomy" id="4109"/>
    <lineage>
        <taxon>Eukaryota</taxon>
        <taxon>Viridiplantae</taxon>
        <taxon>Streptophyta</taxon>
        <taxon>Embryophyta</taxon>
        <taxon>Tracheophyta</taxon>
        <taxon>Spermatophyta</taxon>
        <taxon>Magnoliopsida</taxon>
        <taxon>eudicotyledons</taxon>
        <taxon>Gunneridae</taxon>
        <taxon>Pentapetalae</taxon>
        <taxon>asterids</taxon>
        <taxon>lamiids</taxon>
        <taxon>Solanales</taxon>
        <taxon>Solanaceae</taxon>
        <taxon>Solanoideae</taxon>
        <taxon>Solaneae</taxon>
        <taxon>Solanum</taxon>
    </lineage>
</organism>
<accession>A0A9J5ZAF2</accession>
<dbReference type="PANTHER" id="PTHR15140">
    <property type="entry name" value="TUBULIN-SPECIFIC CHAPERONE E"/>
    <property type="match status" value="1"/>
</dbReference>
<evidence type="ECO:0000313" key="2">
    <source>
        <dbReference type="Proteomes" id="UP000824120"/>
    </source>
</evidence>
<reference evidence="1 2" key="1">
    <citation type="submission" date="2020-09" db="EMBL/GenBank/DDBJ databases">
        <title>De no assembly of potato wild relative species, Solanum commersonii.</title>
        <authorList>
            <person name="Cho K."/>
        </authorList>
    </citation>
    <scope>NUCLEOTIDE SEQUENCE [LARGE SCALE GENOMIC DNA]</scope>
    <source>
        <strain evidence="1">LZ3.2</strain>
        <tissue evidence="1">Leaf</tissue>
    </source>
</reference>
<dbReference type="EMBL" id="JACXVP010000004">
    <property type="protein sequence ID" value="KAG5608460.1"/>
    <property type="molecule type" value="Genomic_DNA"/>
</dbReference>
<name>A0A9J5ZAF2_SOLCO</name>
<proteinExistence type="predicted"/>
<dbReference type="PANTHER" id="PTHR15140:SF53">
    <property type="entry name" value="NB-ARC DOMAIN-CONTAINING PROTEIN"/>
    <property type="match status" value="1"/>
</dbReference>
<evidence type="ECO:0000313" key="1">
    <source>
        <dbReference type="EMBL" id="KAG5608460.1"/>
    </source>
</evidence>
<protein>
    <submittedName>
        <fullName evidence="1">Uncharacterized protein</fullName>
    </submittedName>
</protein>